<dbReference type="Proteomes" id="UP000024635">
    <property type="component" value="Unassembled WGS sequence"/>
</dbReference>
<dbReference type="AlphaFoldDB" id="A0A016W8B8"/>
<organism evidence="1 2">
    <name type="scientific">Ancylostoma ceylanicum</name>
    <dbReference type="NCBI Taxonomy" id="53326"/>
    <lineage>
        <taxon>Eukaryota</taxon>
        <taxon>Metazoa</taxon>
        <taxon>Ecdysozoa</taxon>
        <taxon>Nematoda</taxon>
        <taxon>Chromadorea</taxon>
        <taxon>Rhabditida</taxon>
        <taxon>Rhabditina</taxon>
        <taxon>Rhabditomorpha</taxon>
        <taxon>Strongyloidea</taxon>
        <taxon>Ancylostomatidae</taxon>
        <taxon>Ancylostomatinae</taxon>
        <taxon>Ancylostoma</taxon>
    </lineage>
</organism>
<keyword evidence="2" id="KW-1185">Reference proteome</keyword>
<dbReference type="EMBL" id="JARK01000538">
    <property type="protein sequence ID" value="EYC36064.1"/>
    <property type="molecule type" value="Genomic_DNA"/>
</dbReference>
<evidence type="ECO:0000313" key="1">
    <source>
        <dbReference type="EMBL" id="EYC36064.1"/>
    </source>
</evidence>
<protein>
    <submittedName>
        <fullName evidence="1">Uncharacterized protein</fullName>
    </submittedName>
</protein>
<sequence>MVDGLLPFLQQEFGSAALVIGELRVKEERSLTLVNRFSHDGHSCDLTTEARLEEDLRYKMRSLKFLCESDFYIIL</sequence>
<evidence type="ECO:0000313" key="2">
    <source>
        <dbReference type="Proteomes" id="UP000024635"/>
    </source>
</evidence>
<proteinExistence type="predicted"/>
<name>A0A016W8B8_9BILA</name>
<gene>
    <name evidence="1" type="primary">Acey_s0938.g3124</name>
    <name evidence="1" type="ORF">Y032_0938g3124</name>
</gene>
<accession>A0A016W8B8</accession>
<reference evidence="2" key="1">
    <citation type="journal article" date="2015" name="Nat. Genet.">
        <title>The genome and transcriptome of the zoonotic hookworm Ancylostoma ceylanicum identify infection-specific gene families.</title>
        <authorList>
            <person name="Schwarz E.M."/>
            <person name="Hu Y."/>
            <person name="Antoshechkin I."/>
            <person name="Miller M.M."/>
            <person name="Sternberg P.W."/>
            <person name="Aroian R.V."/>
        </authorList>
    </citation>
    <scope>NUCLEOTIDE SEQUENCE</scope>
    <source>
        <strain evidence="2">HY135</strain>
    </source>
</reference>
<comment type="caution">
    <text evidence="1">The sequence shown here is derived from an EMBL/GenBank/DDBJ whole genome shotgun (WGS) entry which is preliminary data.</text>
</comment>